<accession>A0A2P2PCY8</accession>
<proteinExistence type="predicted"/>
<evidence type="ECO:0000313" key="1">
    <source>
        <dbReference type="EMBL" id="MBX52539.1"/>
    </source>
</evidence>
<name>A0A2P2PCY8_RHIMU</name>
<protein>
    <submittedName>
        <fullName evidence="1">Uncharacterized protein</fullName>
    </submittedName>
</protein>
<reference evidence="1" key="1">
    <citation type="submission" date="2018-02" db="EMBL/GenBank/DDBJ databases">
        <title>Rhizophora mucronata_Transcriptome.</title>
        <authorList>
            <person name="Meera S.P."/>
            <person name="Sreeshan A."/>
            <person name="Augustine A."/>
        </authorList>
    </citation>
    <scope>NUCLEOTIDE SEQUENCE</scope>
    <source>
        <tissue evidence="1">Leaf</tissue>
    </source>
</reference>
<dbReference type="EMBL" id="GGEC01072055">
    <property type="protein sequence ID" value="MBX52539.1"/>
    <property type="molecule type" value="Transcribed_RNA"/>
</dbReference>
<sequence length="33" mass="3716">MHHVAQNFPVSGLKAAKFLHLLLHILPIVSNRN</sequence>
<organism evidence="1">
    <name type="scientific">Rhizophora mucronata</name>
    <name type="common">Asiatic mangrove</name>
    <dbReference type="NCBI Taxonomy" id="61149"/>
    <lineage>
        <taxon>Eukaryota</taxon>
        <taxon>Viridiplantae</taxon>
        <taxon>Streptophyta</taxon>
        <taxon>Embryophyta</taxon>
        <taxon>Tracheophyta</taxon>
        <taxon>Spermatophyta</taxon>
        <taxon>Magnoliopsida</taxon>
        <taxon>eudicotyledons</taxon>
        <taxon>Gunneridae</taxon>
        <taxon>Pentapetalae</taxon>
        <taxon>rosids</taxon>
        <taxon>fabids</taxon>
        <taxon>Malpighiales</taxon>
        <taxon>Rhizophoraceae</taxon>
        <taxon>Rhizophora</taxon>
    </lineage>
</organism>
<dbReference type="AlphaFoldDB" id="A0A2P2PCY8"/>